<dbReference type="GO" id="GO:0005819">
    <property type="term" value="C:spindle"/>
    <property type="evidence" value="ECO:0007669"/>
    <property type="project" value="InterPro"/>
</dbReference>
<evidence type="ECO:0000256" key="6">
    <source>
        <dbReference type="SAM" id="MobiDB-lite"/>
    </source>
</evidence>
<dbReference type="Pfam" id="PF06886">
    <property type="entry name" value="TPX2"/>
    <property type="match status" value="2"/>
</dbReference>
<dbReference type="PANTHER" id="PTHR14326">
    <property type="entry name" value="TARGETING PROTEIN FOR XKLP2"/>
    <property type="match status" value="1"/>
</dbReference>
<dbReference type="InterPro" id="IPR009675">
    <property type="entry name" value="TPX2_fam"/>
</dbReference>
<dbReference type="AlphaFoldDB" id="A0AAU9J361"/>
<feature type="domain" description="TPX2 C-terminal" evidence="7">
    <location>
        <begin position="276"/>
        <end position="350"/>
    </location>
</feature>
<evidence type="ECO:0000256" key="3">
    <source>
        <dbReference type="ARBA" id="ARBA00022490"/>
    </source>
</evidence>
<dbReference type="InterPro" id="IPR027329">
    <property type="entry name" value="TPX2_C"/>
</dbReference>
<evidence type="ECO:0000313" key="8">
    <source>
        <dbReference type="EMBL" id="CAG9315099.1"/>
    </source>
</evidence>
<dbReference type="GO" id="GO:0060236">
    <property type="term" value="P:regulation of mitotic spindle organization"/>
    <property type="evidence" value="ECO:0007669"/>
    <property type="project" value="InterPro"/>
</dbReference>
<comment type="subcellular location">
    <subcellularLocation>
        <location evidence="1">Cytoplasm</location>
        <location evidence="1">Cytoskeleton</location>
    </subcellularLocation>
</comment>
<feature type="region of interest" description="Disordered" evidence="6">
    <location>
        <begin position="26"/>
        <end position="45"/>
    </location>
</feature>
<evidence type="ECO:0000256" key="1">
    <source>
        <dbReference type="ARBA" id="ARBA00004245"/>
    </source>
</evidence>
<accession>A0AAU9J361</accession>
<comment type="caution">
    <text evidence="8">The sequence shown here is derived from an EMBL/GenBank/DDBJ whole genome shotgun (WGS) entry which is preliminary data.</text>
</comment>
<gene>
    <name evidence="8" type="ORF">BSTOLATCC_MIC12874</name>
</gene>
<dbReference type="GO" id="GO:0005874">
    <property type="term" value="C:microtubule"/>
    <property type="evidence" value="ECO:0007669"/>
    <property type="project" value="InterPro"/>
</dbReference>
<name>A0AAU9J361_9CILI</name>
<keyword evidence="5" id="KW-0175">Coiled coil</keyword>
<keyword evidence="3" id="KW-0963">Cytoplasm</keyword>
<reference evidence="8" key="1">
    <citation type="submission" date="2021-09" db="EMBL/GenBank/DDBJ databases">
        <authorList>
            <consortium name="AG Swart"/>
            <person name="Singh M."/>
            <person name="Singh A."/>
            <person name="Seah K."/>
            <person name="Emmerich C."/>
        </authorList>
    </citation>
    <scope>NUCLEOTIDE SEQUENCE</scope>
    <source>
        <strain evidence="8">ATCC30299</strain>
    </source>
</reference>
<feature type="coiled-coil region" evidence="5">
    <location>
        <begin position="294"/>
        <end position="321"/>
    </location>
</feature>
<evidence type="ECO:0000256" key="2">
    <source>
        <dbReference type="ARBA" id="ARBA00005885"/>
    </source>
</evidence>
<dbReference type="PANTHER" id="PTHR14326:SF44">
    <property type="entry name" value="TARGETING PROTEIN FOR XKLP2"/>
    <property type="match status" value="1"/>
</dbReference>
<dbReference type="EMBL" id="CAJZBQ010000013">
    <property type="protein sequence ID" value="CAG9315099.1"/>
    <property type="molecule type" value="Genomic_DNA"/>
</dbReference>
<keyword evidence="4" id="KW-0206">Cytoskeleton</keyword>
<sequence length="397" mass="45844">MDSCEDQNPSLIQGATKRYFSQGSDFTYNQNKKRRSNTGGEIFDQGSSSLSNSFIDSKSNTSMTDTRRKNFTVPMPFQLHTEMRSNNKCLATKENNSSEIFKRPIFKARPMPKFYKPLLQKSASLTSLSEQSTSFSNSGSNEFKARPVPHYKPFEIKKEERESIAIKPFNLRTEERGLEKEMTFNQKLRAKTMVENELRYFKANPKPEFKPIPLKEPEGSITLPDPFVLETDLRARRKSVSQTTSIQKFTAKPMPDFSRPFTPAHENKHFIQPSNFELYSSKRAKEREAFEVMMKNKENMMQIETEKQNQLKMEIEAEELKNYRKSLEFKAQPLQDISPFIASRSQAILTNPQSPNLATKERSLKRRLNFTNSECPTTNHSLFSSSSIDSHCPMDLD</sequence>
<proteinExistence type="inferred from homology"/>
<feature type="domain" description="TPX2 C-terminal" evidence="7">
    <location>
        <begin position="91"/>
        <end position="124"/>
    </location>
</feature>
<keyword evidence="9" id="KW-1185">Reference proteome</keyword>
<evidence type="ECO:0000313" key="9">
    <source>
        <dbReference type="Proteomes" id="UP001162131"/>
    </source>
</evidence>
<organism evidence="8 9">
    <name type="scientific">Blepharisma stoltei</name>
    <dbReference type="NCBI Taxonomy" id="1481888"/>
    <lineage>
        <taxon>Eukaryota</taxon>
        <taxon>Sar</taxon>
        <taxon>Alveolata</taxon>
        <taxon>Ciliophora</taxon>
        <taxon>Postciliodesmatophora</taxon>
        <taxon>Heterotrichea</taxon>
        <taxon>Heterotrichida</taxon>
        <taxon>Blepharismidae</taxon>
        <taxon>Blepharisma</taxon>
    </lineage>
</organism>
<evidence type="ECO:0000256" key="5">
    <source>
        <dbReference type="SAM" id="Coils"/>
    </source>
</evidence>
<comment type="similarity">
    <text evidence="2">Belongs to the TPX2 family.</text>
</comment>
<protein>
    <recommendedName>
        <fullName evidence="7">TPX2 C-terminal domain-containing protein</fullName>
    </recommendedName>
</protein>
<evidence type="ECO:0000259" key="7">
    <source>
        <dbReference type="Pfam" id="PF06886"/>
    </source>
</evidence>
<dbReference type="Proteomes" id="UP001162131">
    <property type="component" value="Unassembled WGS sequence"/>
</dbReference>
<evidence type="ECO:0000256" key="4">
    <source>
        <dbReference type="ARBA" id="ARBA00023212"/>
    </source>
</evidence>